<comment type="caution">
    <text evidence="1">The sequence shown here is derived from an EMBL/GenBank/DDBJ whole genome shotgun (WGS) entry which is preliminary data.</text>
</comment>
<organism evidence="1 2">
    <name type="scientific">Mycobacterium simulans</name>
    <dbReference type="NCBI Taxonomy" id="627089"/>
    <lineage>
        <taxon>Bacteria</taxon>
        <taxon>Bacillati</taxon>
        <taxon>Actinomycetota</taxon>
        <taxon>Actinomycetes</taxon>
        <taxon>Mycobacteriales</taxon>
        <taxon>Mycobacteriaceae</taxon>
        <taxon>Mycobacterium</taxon>
    </lineage>
</organism>
<accession>A0A7Z7INP0</accession>
<keyword evidence="2" id="KW-1185">Reference proteome</keyword>
<evidence type="ECO:0000313" key="2">
    <source>
        <dbReference type="Proteomes" id="UP000554965"/>
    </source>
</evidence>
<gene>
    <name evidence="1" type="ORF">MSIMFB_04461</name>
</gene>
<dbReference type="Proteomes" id="UP000554965">
    <property type="component" value="Unassembled WGS sequence"/>
</dbReference>
<protein>
    <submittedName>
        <fullName evidence="1">Uncharacterized protein</fullName>
    </submittedName>
</protein>
<proteinExistence type="predicted"/>
<reference evidence="1 2" key="1">
    <citation type="submission" date="2017-10" db="EMBL/GenBank/DDBJ databases">
        <authorList>
            <consortium name="Urmite Genomes"/>
        </authorList>
    </citation>
    <scope>NUCLEOTIDE SEQUENCE [LARGE SCALE GENOMIC DNA]</scope>
    <source>
        <strain evidence="1 2">FB-527</strain>
    </source>
</reference>
<dbReference type="EMBL" id="OCTY01000002">
    <property type="protein sequence ID" value="SOJ56983.1"/>
    <property type="molecule type" value="Genomic_DNA"/>
</dbReference>
<name>A0A7Z7INP0_9MYCO</name>
<dbReference type="AlphaFoldDB" id="A0A7Z7INP0"/>
<evidence type="ECO:0000313" key="1">
    <source>
        <dbReference type="EMBL" id="SOJ56983.1"/>
    </source>
</evidence>
<sequence length="37" mass="4125">MIALLAGDKAQMGDVFYDSVGVRADAAIDQWKREVQR</sequence>